<dbReference type="Pfam" id="PF09346">
    <property type="entry name" value="SMI1_KNR4"/>
    <property type="match status" value="1"/>
</dbReference>
<dbReference type="PANTHER" id="PTHR47432">
    <property type="entry name" value="CELL WALL ASSEMBLY REGULATOR SMI1"/>
    <property type="match status" value="1"/>
</dbReference>
<sequence>MAETDQRSFEDVESAWARVEAALSRVLPDSLPLLAGPAAASEIDAIEAALEVVLPPDFRASLGIHNGSNFGGPAPVPLDHLFSAGEVVEMTQAWDSDDDPDLDSPPVMACLIDEGMIHVSGPVRPTSSLGNRVVVGTMNGDVNWFIDLDPPEGGTPGQVVRLDVECCQWDVLAPSWTALLVRYAEDLERFADDPERSSLKIDEGSGPACEWGIDPVDNPPRPAWLRDVQARRPSTWTR</sequence>
<organism evidence="3 4">
    <name type="scientific">Glycomyces artemisiae</name>
    <dbReference type="NCBI Taxonomy" id="1076443"/>
    <lineage>
        <taxon>Bacteria</taxon>
        <taxon>Bacillati</taxon>
        <taxon>Actinomycetota</taxon>
        <taxon>Actinomycetes</taxon>
        <taxon>Glycomycetales</taxon>
        <taxon>Glycomycetaceae</taxon>
        <taxon>Glycomyces</taxon>
    </lineage>
</organism>
<comment type="caution">
    <text evidence="3">The sequence shown here is derived from an EMBL/GenBank/DDBJ whole genome shotgun (WGS) entry which is preliminary data.</text>
</comment>
<evidence type="ECO:0000313" key="3">
    <source>
        <dbReference type="EMBL" id="NUQ88126.1"/>
    </source>
</evidence>
<dbReference type="InterPro" id="IPR018958">
    <property type="entry name" value="Knr4/Smi1-like_dom"/>
</dbReference>
<evidence type="ECO:0000313" key="4">
    <source>
        <dbReference type="Proteomes" id="UP000574690"/>
    </source>
</evidence>
<gene>
    <name evidence="3" type="ORF">HOQ43_06645</name>
</gene>
<dbReference type="InterPro" id="IPR037883">
    <property type="entry name" value="Knr4/Smi1-like_sf"/>
</dbReference>
<dbReference type="InterPro" id="IPR051873">
    <property type="entry name" value="KNR4/SMI1_regulator"/>
</dbReference>
<dbReference type="AlphaFoldDB" id="A0A850CA04"/>
<reference evidence="3 4" key="1">
    <citation type="submission" date="2020-05" db="EMBL/GenBank/DDBJ databases">
        <title>DNA-SIP metagenomic assembled genomes.</title>
        <authorList>
            <person name="Yu J."/>
        </authorList>
    </citation>
    <scope>NUCLEOTIDE SEQUENCE [LARGE SCALE GENOMIC DNA]</scope>
    <source>
        <strain evidence="3">Bin5.27</strain>
    </source>
</reference>
<dbReference type="Proteomes" id="UP000574690">
    <property type="component" value="Unassembled WGS sequence"/>
</dbReference>
<dbReference type="PANTHER" id="PTHR47432:SF1">
    <property type="entry name" value="CELL WALL ASSEMBLY REGULATOR SMI1"/>
    <property type="match status" value="1"/>
</dbReference>
<feature type="region of interest" description="Disordered" evidence="1">
    <location>
        <begin position="194"/>
        <end position="238"/>
    </location>
</feature>
<evidence type="ECO:0000259" key="2">
    <source>
        <dbReference type="SMART" id="SM00860"/>
    </source>
</evidence>
<name>A0A850CA04_9ACTN</name>
<protein>
    <recommendedName>
        <fullName evidence="2">Knr4/Smi1-like domain-containing protein</fullName>
    </recommendedName>
</protein>
<dbReference type="SUPFAM" id="SSF160631">
    <property type="entry name" value="SMI1/KNR4-like"/>
    <property type="match status" value="1"/>
</dbReference>
<evidence type="ECO:0000256" key="1">
    <source>
        <dbReference type="SAM" id="MobiDB-lite"/>
    </source>
</evidence>
<proteinExistence type="predicted"/>
<dbReference type="EMBL" id="JABFXE010000280">
    <property type="protein sequence ID" value="NUQ88126.1"/>
    <property type="molecule type" value="Genomic_DNA"/>
</dbReference>
<dbReference type="Gene3D" id="3.40.1580.10">
    <property type="entry name" value="SMI1/KNR4-like"/>
    <property type="match status" value="1"/>
</dbReference>
<dbReference type="SMART" id="SM00860">
    <property type="entry name" value="SMI1_KNR4"/>
    <property type="match status" value="1"/>
</dbReference>
<feature type="compositionally biased region" description="Basic and acidic residues" evidence="1">
    <location>
        <begin position="194"/>
        <end position="203"/>
    </location>
</feature>
<accession>A0A850CA04</accession>
<feature type="domain" description="Knr4/Smi1-like" evidence="2">
    <location>
        <begin position="37"/>
        <end position="182"/>
    </location>
</feature>